<dbReference type="Pfam" id="PF07596">
    <property type="entry name" value="SBP_bac_10"/>
    <property type="match status" value="1"/>
</dbReference>
<comment type="caution">
    <text evidence="2">The sequence shown here is derived from an EMBL/GenBank/DDBJ whole genome shotgun (WGS) entry which is preliminary data.</text>
</comment>
<evidence type="ECO:0000313" key="3">
    <source>
        <dbReference type="Proteomes" id="UP000676565"/>
    </source>
</evidence>
<keyword evidence="3" id="KW-1185">Reference proteome</keyword>
<evidence type="ECO:0000313" key="2">
    <source>
        <dbReference type="EMBL" id="MBP3954302.1"/>
    </source>
</evidence>
<organism evidence="2 3">
    <name type="scientific">Gemmata palustris</name>
    <dbReference type="NCBI Taxonomy" id="2822762"/>
    <lineage>
        <taxon>Bacteria</taxon>
        <taxon>Pseudomonadati</taxon>
        <taxon>Planctomycetota</taxon>
        <taxon>Planctomycetia</taxon>
        <taxon>Gemmatales</taxon>
        <taxon>Gemmataceae</taxon>
        <taxon>Gemmata</taxon>
    </lineage>
</organism>
<dbReference type="InterPro" id="IPR045584">
    <property type="entry name" value="Pilin-like"/>
</dbReference>
<dbReference type="EMBL" id="JAGKQQ010000001">
    <property type="protein sequence ID" value="MBP3954302.1"/>
    <property type="molecule type" value="Genomic_DNA"/>
</dbReference>
<evidence type="ECO:0000259" key="1">
    <source>
        <dbReference type="Pfam" id="PF07596"/>
    </source>
</evidence>
<protein>
    <submittedName>
        <fullName evidence="2">DUF1559 domain-containing protein</fullName>
    </submittedName>
</protein>
<reference evidence="2 3" key="1">
    <citation type="submission" date="2021-04" db="EMBL/GenBank/DDBJ databases">
        <authorList>
            <person name="Ivanova A."/>
        </authorList>
    </citation>
    <scope>NUCLEOTIDE SEQUENCE [LARGE SCALE GENOMIC DNA]</scope>
    <source>
        <strain evidence="2 3">G18</strain>
    </source>
</reference>
<gene>
    <name evidence="2" type="ORF">J8F10_03200</name>
</gene>
<feature type="domain" description="DUF1559" evidence="1">
    <location>
        <begin position="23"/>
        <end position="266"/>
    </location>
</feature>
<dbReference type="InterPro" id="IPR027558">
    <property type="entry name" value="Pre_pil_HX9DG_C"/>
</dbReference>
<name>A0ABS5BKR8_9BACT</name>
<sequence length="285" mass="31868">MVEILVTIFIIATLIGLLIPAVQKIRMSAAATKCQNNLRQIGLSLHQYENTHKQFPPGVSWESGRAPYPHMSWLTRLLPYIEQDHLWAMSTQAYEKQKFFESPPHLPLLGHVVPAFICPTDSRCSQPHDFGDFKAAFTTYLGVEGTNQRLQDGILYLDSRVRPTDVRDGLSNTLLVGERPPSSGLTMGWWYAGWGQDKEGSCDMLLGAREILTASRYLSCPAENNRFVRGYPDARCDFLHFWSLHSGGSHFLLADGAVRFLRYEADSIIPALATRAGGEMVAVPD</sequence>
<accession>A0ABS5BKR8</accession>
<dbReference type="InterPro" id="IPR011453">
    <property type="entry name" value="DUF1559"/>
</dbReference>
<dbReference type="PANTHER" id="PTHR30093:SF2">
    <property type="entry name" value="TYPE II SECRETION SYSTEM PROTEIN H"/>
    <property type="match status" value="1"/>
</dbReference>
<proteinExistence type="predicted"/>
<dbReference type="Gene3D" id="3.30.700.10">
    <property type="entry name" value="Glycoprotein, Type 4 Pilin"/>
    <property type="match status" value="1"/>
</dbReference>
<dbReference type="PANTHER" id="PTHR30093">
    <property type="entry name" value="GENERAL SECRETION PATHWAY PROTEIN G"/>
    <property type="match status" value="1"/>
</dbReference>
<dbReference type="Proteomes" id="UP000676565">
    <property type="component" value="Unassembled WGS sequence"/>
</dbReference>
<dbReference type="NCBIfam" id="TIGR04294">
    <property type="entry name" value="pre_pil_HX9DG"/>
    <property type="match status" value="1"/>
</dbReference>
<dbReference type="SUPFAM" id="SSF54523">
    <property type="entry name" value="Pili subunits"/>
    <property type="match status" value="1"/>
</dbReference>